<comment type="similarity">
    <text evidence="1">Belongs to the SAP18 family.</text>
</comment>
<dbReference type="RefSeq" id="XP_069230901.1">
    <property type="nucleotide sequence ID" value="XM_069372198.1"/>
</dbReference>
<feature type="region of interest" description="Disordered" evidence="2">
    <location>
        <begin position="167"/>
        <end position="249"/>
    </location>
</feature>
<evidence type="ECO:0000256" key="1">
    <source>
        <dbReference type="ARBA" id="ARBA00009143"/>
    </source>
</evidence>
<dbReference type="AlphaFoldDB" id="A0AB34KW73"/>
<dbReference type="Pfam" id="PF06487">
    <property type="entry name" value="SAP18"/>
    <property type="match status" value="1"/>
</dbReference>
<protein>
    <recommendedName>
        <fullName evidence="5">Sin3-associated polypeptide Sap18</fullName>
    </recommendedName>
</protein>
<evidence type="ECO:0000256" key="2">
    <source>
        <dbReference type="SAM" id="MobiDB-lite"/>
    </source>
</evidence>
<comment type="caution">
    <text evidence="3">The sequence shown here is derived from an EMBL/GenBank/DDBJ whole genome shotgun (WGS) entry which is preliminary data.</text>
</comment>
<feature type="compositionally biased region" description="Pro residues" evidence="2">
    <location>
        <begin position="167"/>
        <end position="176"/>
    </location>
</feature>
<gene>
    <name evidence="3" type="ORF">WHR41_03592</name>
</gene>
<sequence>MALQPSAGDKVDRESTPPFLLRIFWRSNRPLDPYEFSVAPPADATASMEYFEILPSNIQQYSLELYQWPDCTLGQLTSTLMSELPADAGVEVGSRLVFKLIFPDTRAQMGEGGRGKWIDKPLGSVVVGGRDAEYEENDLLEGDANKTLADARFVIGDYVACAIYPPGPDGRVPPMPAGRAGRDPYAAPRGPPRENGYGGYGRGGGYGGPRGGYGGGRGPMGAAPPPGDWRRGERPSAPGGGYRNGRGRY</sequence>
<dbReference type="EMBL" id="JAAQHG020000009">
    <property type="protein sequence ID" value="KAL1587796.1"/>
    <property type="molecule type" value="Genomic_DNA"/>
</dbReference>
<evidence type="ECO:0008006" key="5">
    <source>
        <dbReference type="Google" id="ProtNLM"/>
    </source>
</evidence>
<dbReference type="InterPro" id="IPR010516">
    <property type="entry name" value="SAP18"/>
</dbReference>
<dbReference type="GeneID" id="96005036"/>
<dbReference type="Gene3D" id="3.10.20.550">
    <property type="entry name" value="ASAP complex, SAP18 subunit"/>
    <property type="match status" value="1"/>
</dbReference>
<evidence type="ECO:0000313" key="4">
    <source>
        <dbReference type="Proteomes" id="UP000803884"/>
    </source>
</evidence>
<dbReference type="GO" id="GO:0005634">
    <property type="term" value="C:nucleus"/>
    <property type="evidence" value="ECO:0007669"/>
    <property type="project" value="TreeGrafter"/>
</dbReference>
<organism evidence="3 4">
    <name type="scientific">Cladosporium halotolerans</name>
    <dbReference type="NCBI Taxonomy" id="1052096"/>
    <lineage>
        <taxon>Eukaryota</taxon>
        <taxon>Fungi</taxon>
        <taxon>Dikarya</taxon>
        <taxon>Ascomycota</taxon>
        <taxon>Pezizomycotina</taxon>
        <taxon>Dothideomycetes</taxon>
        <taxon>Dothideomycetidae</taxon>
        <taxon>Cladosporiales</taxon>
        <taxon>Cladosporiaceae</taxon>
        <taxon>Cladosporium</taxon>
    </lineage>
</organism>
<proteinExistence type="inferred from homology"/>
<dbReference type="PANTHER" id="PTHR13082:SF0">
    <property type="entry name" value="HISTONE DEACETYLASE COMPLEX SUBUNIT SAP18"/>
    <property type="match status" value="1"/>
</dbReference>
<dbReference type="PANTHER" id="PTHR13082">
    <property type="entry name" value="SAP18"/>
    <property type="match status" value="1"/>
</dbReference>
<feature type="compositionally biased region" description="Gly residues" evidence="2">
    <location>
        <begin position="196"/>
        <end position="219"/>
    </location>
</feature>
<feature type="compositionally biased region" description="Gly residues" evidence="2">
    <location>
        <begin position="238"/>
        <end position="249"/>
    </location>
</feature>
<evidence type="ECO:0000313" key="3">
    <source>
        <dbReference type="EMBL" id="KAL1587796.1"/>
    </source>
</evidence>
<reference evidence="3 4" key="1">
    <citation type="journal article" date="2020" name="Microbiol. Resour. Announc.">
        <title>Draft Genome Sequence of a Cladosporium Species Isolated from the Mesophotic Ascidian Didemnum maculosum.</title>
        <authorList>
            <person name="Gioti A."/>
            <person name="Siaperas R."/>
            <person name="Nikolaivits E."/>
            <person name="Le Goff G."/>
            <person name="Ouazzani J."/>
            <person name="Kotoulas G."/>
            <person name="Topakas E."/>
        </authorList>
    </citation>
    <scope>NUCLEOTIDE SEQUENCE [LARGE SCALE GENOMIC DNA]</scope>
    <source>
        <strain evidence="3 4">TM138-S3</strain>
    </source>
</reference>
<keyword evidence="4" id="KW-1185">Reference proteome</keyword>
<dbReference type="InterPro" id="IPR042534">
    <property type="entry name" value="SAP18_sf"/>
</dbReference>
<name>A0AB34KW73_9PEZI</name>
<dbReference type="Proteomes" id="UP000803884">
    <property type="component" value="Unassembled WGS sequence"/>
</dbReference>
<accession>A0AB34KW73</accession>